<dbReference type="SUPFAM" id="SSF53955">
    <property type="entry name" value="Lysozyme-like"/>
    <property type="match status" value="1"/>
</dbReference>
<keyword evidence="5" id="KW-1035">Host cytoplasm</keyword>
<evidence type="ECO:0000256" key="2">
    <source>
        <dbReference type="ARBA" id="ARBA00022529"/>
    </source>
</evidence>
<dbReference type="InterPro" id="IPR023346">
    <property type="entry name" value="Lysozyme-like_dom_sf"/>
</dbReference>
<evidence type="ECO:0000256" key="7">
    <source>
        <dbReference type="SAM" id="SignalP"/>
    </source>
</evidence>
<evidence type="ECO:0000313" key="8">
    <source>
        <dbReference type="EMBL" id="KIJ99956.1"/>
    </source>
</evidence>
<dbReference type="InterPro" id="IPR051018">
    <property type="entry name" value="Bacteriophage_GH24"/>
</dbReference>
<keyword evidence="9" id="KW-1185">Reference proteome</keyword>
<accession>A0A0C9XQL1</accession>
<proteinExistence type="inferred from homology"/>
<dbReference type="HAMAP" id="MF_04110">
    <property type="entry name" value="ENDOLYSIN_T4"/>
    <property type="match status" value="1"/>
</dbReference>
<dbReference type="GO" id="GO:0016998">
    <property type="term" value="P:cell wall macromolecule catabolic process"/>
    <property type="evidence" value="ECO:0007669"/>
    <property type="project" value="InterPro"/>
</dbReference>
<reference evidence="8 9" key="1">
    <citation type="submission" date="2014-04" db="EMBL/GenBank/DDBJ databases">
        <authorList>
            <consortium name="DOE Joint Genome Institute"/>
            <person name="Kuo A."/>
            <person name="Kohler A."/>
            <person name="Nagy L.G."/>
            <person name="Floudas D."/>
            <person name="Copeland A."/>
            <person name="Barry K.W."/>
            <person name="Cichocki N."/>
            <person name="Veneault-Fourrey C."/>
            <person name="LaButti K."/>
            <person name="Lindquist E.A."/>
            <person name="Lipzen A."/>
            <person name="Lundell T."/>
            <person name="Morin E."/>
            <person name="Murat C."/>
            <person name="Sun H."/>
            <person name="Tunlid A."/>
            <person name="Henrissat B."/>
            <person name="Grigoriev I.V."/>
            <person name="Hibbett D.S."/>
            <person name="Martin F."/>
            <person name="Nordberg H.P."/>
            <person name="Cantor M.N."/>
            <person name="Hua S.X."/>
        </authorList>
    </citation>
    <scope>NUCLEOTIDE SEQUENCE [LARGE SCALE GENOMIC DNA]</scope>
    <source>
        <strain evidence="8 9">LaAM-08-1</strain>
    </source>
</reference>
<organism evidence="8 9">
    <name type="scientific">Laccaria amethystina LaAM-08-1</name>
    <dbReference type="NCBI Taxonomy" id="1095629"/>
    <lineage>
        <taxon>Eukaryota</taxon>
        <taxon>Fungi</taxon>
        <taxon>Dikarya</taxon>
        <taxon>Basidiomycota</taxon>
        <taxon>Agaricomycotina</taxon>
        <taxon>Agaricomycetes</taxon>
        <taxon>Agaricomycetidae</taxon>
        <taxon>Agaricales</taxon>
        <taxon>Agaricineae</taxon>
        <taxon>Hydnangiaceae</taxon>
        <taxon>Laccaria</taxon>
    </lineage>
</organism>
<dbReference type="OrthoDB" id="2251794at2759"/>
<keyword evidence="4 8" id="KW-0378">Hydrolase</keyword>
<evidence type="ECO:0000256" key="1">
    <source>
        <dbReference type="ARBA" id="ARBA00000632"/>
    </source>
</evidence>
<dbReference type="HOGENOM" id="CLU_091454_1_0_1"/>
<dbReference type="AlphaFoldDB" id="A0A0C9XQL1"/>
<evidence type="ECO:0000256" key="3">
    <source>
        <dbReference type="ARBA" id="ARBA00022638"/>
    </source>
</evidence>
<evidence type="ECO:0000256" key="4">
    <source>
        <dbReference type="ARBA" id="ARBA00022801"/>
    </source>
</evidence>
<dbReference type="Proteomes" id="UP000054477">
    <property type="component" value="Unassembled WGS sequence"/>
</dbReference>
<dbReference type="Gene3D" id="1.10.530.40">
    <property type="match status" value="1"/>
</dbReference>
<name>A0A0C9XQL1_9AGAR</name>
<keyword evidence="3" id="KW-0081">Bacteriolytic enzyme</keyword>
<evidence type="ECO:0000256" key="5">
    <source>
        <dbReference type="ARBA" id="ARBA00023200"/>
    </source>
</evidence>
<dbReference type="InterPro" id="IPR023347">
    <property type="entry name" value="Lysozyme_dom_sf"/>
</dbReference>
<dbReference type="CDD" id="cd00737">
    <property type="entry name" value="lyz_endolysin_autolysin"/>
    <property type="match status" value="1"/>
</dbReference>
<sequence length="265" mass="26907">MKAFSIVLLAATLTRAAINDPCTAGSTPGICLTTTSCSSSGGTSHVGFCPKDPTNVQCCTKSCGSGGICRFTSSCTSGNTVSGLCPGPDNFKCCLPGSSGCGAPAVNAATIALIKKFEGFVASPSPDPVGLPTVGYGHLCQTKNCAEVPFSFPLTVAEASTLLNSDVKTYEACITKDIVSSVRLNDNQYGALCSWAFNEGCGAAGSSTLIARLNAGGDPDTVAAQELPKWDIAGGKVLQGLVNRRAAEVALFKTPSSVIAHPPPC</sequence>
<evidence type="ECO:0000256" key="6">
    <source>
        <dbReference type="ARBA" id="ARBA00023295"/>
    </source>
</evidence>
<feature type="signal peptide" evidence="7">
    <location>
        <begin position="1"/>
        <end position="16"/>
    </location>
</feature>
<reference evidence="9" key="2">
    <citation type="submission" date="2015-01" db="EMBL/GenBank/DDBJ databases">
        <title>Evolutionary Origins and Diversification of the Mycorrhizal Mutualists.</title>
        <authorList>
            <consortium name="DOE Joint Genome Institute"/>
            <consortium name="Mycorrhizal Genomics Consortium"/>
            <person name="Kohler A."/>
            <person name="Kuo A."/>
            <person name="Nagy L.G."/>
            <person name="Floudas D."/>
            <person name="Copeland A."/>
            <person name="Barry K.W."/>
            <person name="Cichocki N."/>
            <person name="Veneault-Fourrey C."/>
            <person name="LaButti K."/>
            <person name="Lindquist E.A."/>
            <person name="Lipzen A."/>
            <person name="Lundell T."/>
            <person name="Morin E."/>
            <person name="Murat C."/>
            <person name="Riley R."/>
            <person name="Ohm R."/>
            <person name="Sun H."/>
            <person name="Tunlid A."/>
            <person name="Henrissat B."/>
            <person name="Grigoriev I.V."/>
            <person name="Hibbett D.S."/>
            <person name="Martin F."/>
        </authorList>
    </citation>
    <scope>NUCLEOTIDE SEQUENCE [LARGE SCALE GENOMIC DNA]</scope>
    <source>
        <strain evidence="9">LaAM-08-1</strain>
    </source>
</reference>
<dbReference type="InterPro" id="IPR002196">
    <property type="entry name" value="Glyco_hydro_24"/>
</dbReference>
<keyword evidence="6" id="KW-0326">Glycosidase</keyword>
<evidence type="ECO:0000313" key="9">
    <source>
        <dbReference type="Proteomes" id="UP000054477"/>
    </source>
</evidence>
<protein>
    <submittedName>
        <fullName evidence="8">Glycoside hydrolase family 24 protein</fullName>
    </submittedName>
</protein>
<dbReference type="GO" id="GO:0031640">
    <property type="term" value="P:killing of cells of another organism"/>
    <property type="evidence" value="ECO:0007669"/>
    <property type="project" value="UniProtKB-KW"/>
</dbReference>
<keyword evidence="7" id="KW-0732">Signal</keyword>
<dbReference type="STRING" id="1095629.A0A0C9XQL1"/>
<dbReference type="InterPro" id="IPR033907">
    <property type="entry name" value="Endolysin_autolysin"/>
</dbReference>
<dbReference type="GO" id="GO:0042742">
    <property type="term" value="P:defense response to bacterium"/>
    <property type="evidence" value="ECO:0007669"/>
    <property type="project" value="UniProtKB-KW"/>
</dbReference>
<comment type="catalytic activity">
    <reaction evidence="1">
        <text>Hydrolysis of (1-&gt;4)-beta-linkages between N-acetylmuramic acid and N-acetyl-D-glucosamine residues in a peptidoglycan and between N-acetyl-D-glucosamine residues in chitodextrins.</text>
        <dbReference type="EC" id="3.2.1.17"/>
    </reaction>
</comment>
<dbReference type="EMBL" id="KN838635">
    <property type="protein sequence ID" value="KIJ99956.1"/>
    <property type="molecule type" value="Genomic_DNA"/>
</dbReference>
<dbReference type="PANTHER" id="PTHR38107">
    <property type="match status" value="1"/>
</dbReference>
<dbReference type="Pfam" id="PF00959">
    <property type="entry name" value="Phage_lysozyme"/>
    <property type="match status" value="1"/>
</dbReference>
<dbReference type="InterPro" id="IPR034690">
    <property type="entry name" value="Endolysin_T4_type"/>
</dbReference>
<dbReference type="PANTHER" id="PTHR38107:SF3">
    <property type="entry name" value="LYSOZYME RRRD-RELATED"/>
    <property type="match status" value="1"/>
</dbReference>
<dbReference type="GO" id="GO:0003796">
    <property type="term" value="F:lysozyme activity"/>
    <property type="evidence" value="ECO:0007669"/>
    <property type="project" value="UniProtKB-EC"/>
</dbReference>
<gene>
    <name evidence="8" type="ORF">K443DRAFT_101215</name>
</gene>
<keyword evidence="2" id="KW-0929">Antimicrobial</keyword>
<dbReference type="GO" id="GO:0009253">
    <property type="term" value="P:peptidoglycan catabolic process"/>
    <property type="evidence" value="ECO:0007669"/>
    <property type="project" value="InterPro"/>
</dbReference>
<feature type="chain" id="PRO_5002206383" evidence="7">
    <location>
        <begin position="17"/>
        <end position="265"/>
    </location>
</feature>